<evidence type="ECO:0000313" key="1">
    <source>
        <dbReference type="EMBL" id="KAF2473715.1"/>
    </source>
</evidence>
<evidence type="ECO:0000313" key="2">
    <source>
        <dbReference type="Proteomes" id="UP000799755"/>
    </source>
</evidence>
<comment type="caution">
    <text evidence="1">The sequence shown here is derived from an EMBL/GenBank/DDBJ whole genome shotgun (WGS) entry which is preliminary data.</text>
</comment>
<keyword evidence="2" id="KW-1185">Reference proteome</keyword>
<protein>
    <submittedName>
        <fullName evidence="1">Uncharacterized protein</fullName>
    </submittedName>
</protein>
<reference evidence="1" key="1">
    <citation type="journal article" date="2020" name="Stud. Mycol.">
        <title>101 Dothideomycetes genomes: a test case for predicting lifestyles and emergence of pathogens.</title>
        <authorList>
            <person name="Haridas S."/>
            <person name="Albert R."/>
            <person name="Binder M."/>
            <person name="Bloem J."/>
            <person name="Labutti K."/>
            <person name="Salamov A."/>
            <person name="Andreopoulos B."/>
            <person name="Baker S."/>
            <person name="Barry K."/>
            <person name="Bills G."/>
            <person name="Bluhm B."/>
            <person name="Cannon C."/>
            <person name="Castanera R."/>
            <person name="Culley D."/>
            <person name="Daum C."/>
            <person name="Ezra D."/>
            <person name="Gonzalez J."/>
            <person name="Henrissat B."/>
            <person name="Kuo A."/>
            <person name="Liang C."/>
            <person name="Lipzen A."/>
            <person name="Lutzoni F."/>
            <person name="Magnuson J."/>
            <person name="Mondo S."/>
            <person name="Nolan M."/>
            <person name="Ohm R."/>
            <person name="Pangilinan J."/>
            <person name="Park H.-J."/>
            <person name="Ramirez L."/>
            <person name="Alfaro M."/>
            <person name="Sun H."/>
            <person name="Tritt A."/>
            <person name="Yoshinaga Y."/>
            <person name="Zwiers L.-H."/>
            <person name="Turgeon B."/>
            <person name="Goodwin S."/>
            <person name="Spatafora J."/>
            <person name="Crous P."/>
            <person name="Grigoriev I."/>
        </authorList>
    </citation>
    <scope>NUCLEOTIDE SEQUENCE</scope>
    <source>
        <strain evidence="1">ATCC 200398</strain>
    </source>
</reference>
<gene>
    <name evidence="1" type="ORF">BDR25DRAFT_311914</name>
</gene>
<sequence length="294" mass="32794">MSSSFFRITEHVLPCQHIREYRDALNVDKLLQLAIQQYTHLNNSNPLSNPITLIAAHGNGLPKGCYEPLWDELITAMALPIKSIRITDCFHQGASGILNEVGIAYSFSCSQFFHLDVWASRVEAEEFLRKSPFFQLWESKAMEIYLQFGLRSTPTLLYPSRSFPRGVTLTTNKAQEAWTFLSLNAPPPSLNPQDSVERALGNGLSCNSAEGDFNYWGHATNCPWACLAFKFLPSVRLVVLLLFGENSHISRPLRREDKLRCIGIGLGGSGGVAMGRVRAETIQGTTHVLPIEKI</sequence>
<dbReference type="EMBL" id="MU003499">
    <property type="protein sequence ID" value="KAF2473715.1"/>
    <property type="molecule type" value="Genomic_DNA"/>
</dbReference>
<name>A0ACB6R3N7_9PLEO</name>
<organism evidence="1 2">
    <name type="scientific">Lindgomyces ingoldianus</name>
    <dbReference type="NCBI Taxonomy" id="673940"/>
    <lineage>
        <taxon>Eukaryota</taxon>
        <taxon>Fungi</taxon>
        <taxon>Dikarya</taxon>
        <taxon>Ascomycota</taxon>
        <taxon>Pezizomycotina</taxon>
        <taxon>Dothideomycetes</taxon>
        <taxon>Pleosporomycetidae</taxon>
        <taxon>Pleosporales</taxon>
        <taxon>Lindgomycetaceae</taxon>
        <taxon>Lindgomyces</taxon>
    </lineage>
</organism>
<proteinExistence type="predicted"/>
<accession>A0ACB6R3N7</accession>
<dbReference type="Proteomes" id="UP000799755">
    <property type="component" value="Unassembled WGS sequence"/>
</dbReference>